<dbReference type="InterPro" id="IPR000700">
    <property type="entry name" value="PAS-assoc_C"/>
</dbReference>
<feature type="domain" description="Histidine kinase" evidence="10">
    <location>
        <begin position="360"/>
        <end position="579"/>
    </location>
</feature>
<evidence type="ECO:0000256" key="1">
    <source>
        <dbReference type="ARBA" id="ARBA00000085"/>
    </source>
</evidence>
<dbReference type="Pfam" id="PF05227">
    <property type="entry name" value="CHASE3"/>
    <property type="match status" value="1"/>
</dbReference>
<evidence type="ECO:0000313" key="15">
    <source>
        <dbReference type="Proteomes" id="UP000515297"/>
    </source>
</evidence>
<dbReference type="InterPro" id="IPR001789">
    <property type="entry name" value="Sig_transdc_resp-reg_receiver"/>
</dbReference>
<dbReference type="SMART" id="SM00091">
    <property type="entry name" value="PAS"/>
    <property type="match status" value="1"/>
</dbReference>
<dbReference type="InterPro" id="IPR003594">
    <property type="entry name" value="HATPase_dom"/>
</dbReference>
<dbReference type="GO" id="GO:0005886">
    <property type="term" value="C:plasma membrane"/>
    <property type="evidence" value="ECO:0007669"/>
    <property type="project" value="TreeGrafter"/>
</dbReference>
<evidence type="ECO:0000256" key="6">
    <source>
        <dbReference type="ARBA" id="ARBA00023012"/>
    </source>
</evidence>
<keyword evidence="4" id="KW-0808">Transferase</keyword>
<keyword evidence="9" id="KW-0812">Transmembrane</keyword>
<dbReference type="InterPro" id="IPR005467">
    <property type="entry name" value="His_kinase_dom"/>
</dbReference>
<reference evidence="14 15" key="1">
    <citation type="submission" date="2020-08" db="EMBL/GenBank/DDBJ databases">
        <authorList>
            <person name="Liu G."/>
            <person name="Sun C."/>
        </authorList>
    </citation>
    <scope>NUCLEOTIDE SEQUENCE [LARGE SCALE GENOMIC DNA]</scope>
    <source>
        <strain evidence="14 15">OT19</strain>
    </source>
</reference>
<dbReference type="InterPro" id="IPR003661">
    <property type="entry name" value="HisK_dim/P_dom"/>
</dbReference>
<dbReference type="SUPFAM" id="SSF55874">
    <property type="entry name" value="ATPase domain of HSP90 chaperone/DNA topoisomerase II/histidine kinase"/>
    <property type="match status" value="1"/>
</dbReference>
<dbReference type="SUPFAM" id="SSF55785">
    <property type="entry name" value="PYP-like sensor domain (PAS domain)"/>
    <property type="match status" value="1"/>
</dbReference>
<dbReference type="FunFam" id="1.10.287.130:FF:000001">
    <property type="entry name" value="Two-component sensor histidine kinase"/>
    <property type="match status" value="1"/>
</dbReference>
<evidence type="ECO:0000313" key="14">
    <source>
        <dbReference type="EMBL" id="QNE05962.1"/>
    </source>
</evidence>
<accession>A0A7G6VW47</accession>
<dbReference type="PROSITE" id="PS50113">
    <property type="entry name" value="PAC"/>
    <property type="match status" value="1"/>
</dbReference>
<evidence type="ECO:0000256" key="2">
    <source>
        <dbReference type="ARBA" id="ARBA00012438"/>
    </source>
</evidence>
<dbReference type="Pfam" id="PF02518">
    <property type="entry name" value="HATPase_c"/>
    <property type="match status" value="1"/>
</dbReference>
<organism evidence="14 15">
    <name type="scientific">Croceicoccus marinus</name>
    <dbReference type="NCBI Taxonomy" id="450378"/>
    <lineage>
        <taxon>Bacteria</taxon>
        <taxon>Pseudomonadati</taxon>
        <taxon>Pseudomonadota</taxon>
        <taxon>Alphaproteobacteria</taxon>
        <taxon>Sphingomonadales</taxon>
        <taxon>Erythrobacteraceae</taxon>
        <taxon>Croceicoccus</taxon>
    </lineage>
</organism>
<dbReference type="RefSeq" id="WP_185885007.1">
    <property type="nucleotide sequence ID" value="NZ_CP060052.1"/>
</dbReference>
<dbReference type="SUPFAM" id="SSF52172">
    <property type="entry name" value="CheY-like"/>
    <property type="match status" value="1"/>
</dbReference>
<dbReference type="SMART" id="SM00388">
    <property type="entry name" value="HisKA"/>
    <property type="match status" value="1"/>
</dbReference>
<keyword evidence="5" id="KW-0418">Kinase</keyword>
<dbReference type="Gene3D" id="1.10.287.130">
    <property type="match status" value="1"/>
</dbReference>
<name>A0A7G6VW47_9SPHN</name>
<dbReference type="GO" id="GO:0000155">
    <property type="term" value="F:phosphorelay sensor kinase activity"/>
    <property type="evidence" value="ECO:0007669"/>
    <property type="project" value="InterPro"/>
</dbReference>
<dbReference type="InterPro" id="IPR004358">
    <property type="entry name" value="Sig_transdc_His_kin-like_C"/>
</dbReference>
<dbReference type="Pfam" id="PF00512">
    <property type="entry name" value="HisKA"/>
    <property type="match status" value="1"/>
</dbReference>
<dbReference type="PROSITE" id="PS50112">
    <property type="entry name" value="PAS"/>
    <property type="match status" value="1"/>
</dbReference>
<dbReference type="EMBL" id="CP060052">
    <property type="protein sequence ID" value="QNE05962.1"/>
    <property type="molecule type" value="Genomic_DNA"/>
</dbReference>
<keyword evidence="9" id="KW-1133">Transmembrane helix</keyword>
<evidence type="ECO:0000256" key="4">
    <source>
        <dbReference type="ARBA" id="ARBA00022679"/>
    </source>
</evidence>
<dbReference type="PROSITE" id="PS50109">
    <property type="entry name" value="HIS_KIN"/>
    <property type="match status" value="1"/>
</dbReference>
<comment type="catalytic activity">
    <reaction evidence="1">
        <text>ATP + protein L-histidine = ADP + protein N-phospho-L-histidine.</text>
        <dbReference type="EC" id="2.7.13.3"/>
    </reaction>
</comment>
<dbReference type="GO" id="GO:0009927">
    <property type="term" value="F:histidine phosphotransfer kinase activity"/>
    <property type="evidence" value="ECO:0007669"/>
    <property type="project" value="TreeGrafter"/>
</dbReference>
<sequence length="712" mass="77760">MPFRPVSPVVHRIVVAFALLVVPSSLLSVHFLIADEFEEVTDYVATAERTVETRDQLAQLLALHLDVETGIRGYVLTGDPDFLGPYLGALPHRDARFAQLREGADERRLAQIDRLLDLSDAKLANAAVNMQDVRAGRAGRARERIATGRGRHIMDSIRASIARMDAEEAARLSQLTRAGTASRKGVETAITLLLVGVALLLAFVTLLVSESIRHRRRALGRVELLARRQMAMFDGAVDGMLWLDGEGRILRINPSISRMFGYGRDELFGRHNLILMEHDYTLAESRAWLATVGVAGADGAGRRQEFVGRRSDGEIFETEVAISRVEGGDEDEHAPRFIASIRDISHRKRAERMKTEFVSTVSHELRTPLTSIGGSLGLVMGGAAGPLEDRTRRLIGIAHANCERLVRLINDILDIDKIESGKMEFDTRRMHVGPLVRRTQEAMTSFAEQHGVNLKVVLPPWPQCITGDPDRLEQLLTNLVSNAIKHSPAGETVLINCTQQGGHARIEVSDRGMGVPADFRTRIFTKFAMADASDSRAKGGTGLGLSIAREIARLHGGDIGFADRDGGGAVFHFHIPLVKDRSLSERSAGDRRLPLVLHLDDDADTLSVVASAFAGKARAMPVSTVAEARAALARHKPAAVIIDISLVAEDGLHLAAALRREYPALPLVLFTAVEDNRDTSMADRLLVKSRASVEDLVDATMALVARRAKKAA</sequence>
<evidence type="ECO:0000259" key="11">
    <source>
        <dbReference type="PROSITE" id="PS50110"/>
    </source>
</evidence>
<feature type="domain" description="PAC" evidence="13">
    <location>
        <begin position="302"/>
        <end position="356"/>
    </location>
</feature>
<dbReference type="AlphaFoldDB" id="A0A7G6VW47"/>
<evidence type="ECO:0000256" key="9">
    <source>
        <dbReference type="SAM" id="Phobius"/>
    </source>
</evidence>
<evidence type="ECO:0000259" key="10">
    <source>
        <dbReference type="PROSITE" id="PS50109"/>
    </source>
</evidence>
<dbReference type="InterPro" id="IPR036097">
    <property type="entry name" value="HisK_dim/P_sf"/>
</dbReference>
<dbReference type="InterPro" id="IPR011006">
    <property type="entry name" value="CheY-like_superfamily"/>
</dbReference>
<dbReference type="InterPro" id="IPR036890">
    <property type="entry name" value="HATPase_C_sf"/>
</dbReference>
<feature type="domain" description="Response regulatory" evidence="11">
    <location>
        <begin position="595"/>
        <end position="703"/>
    </location>
</feature>
<evidence type="ECO:0000259" key="12">
    <source>
        <dbReference type="PROSITE" id="PS50112"/>
    </source>
</evidence>
<evidence type="ECO:0000256" key="8">
    <source>
        <dbReference type="PROSITE-ProRule" id="PRU00169"/>
    </source>
</evidence>
<dbReference type="SUPFAM" id="SSF47384">
    <property type="entry name" value="Homodimeric domain of signal transducing histidine kinase"/>
    <property type="match status" value="1"/>
</dbReference>
<dbReference type="FunFam" id="3.30.565.10:FF:000006">
    <property type="entry name" value="Sensor histidine kinase WalK"/>
    <property type="match status" value="1"/>
</dbReference>
<gene>
    <name evidence="14" type="ORF">H4O24_04725</name>
</gene>
<dbReference type="EC" id="2.7.13.3" evidence="2"/>
<dbReference type="InterPro" id="IPR035965">
    <property type="entry name" value="PAS-like_dom_sf"/>
</dbReference>
<dbReference type="CDD" id="cd00130">
    <property type="entry name" value="PAS"/>
    <property type="match status" value="1"/>
</dbReference>
<dbReference type="InterPro" id="IPR000014">
    <property type="entry name" value="PAS"/>
</dbReference>
<feature type="domain" description="PAS" evidence="12">
    <location>
        <begin position="225"/>
        <end position="273"/>
    </location>
</feature>
<dbReference type="Pfam" id="PF13426">
    <property type="entry name" value="PAS_9"/>
    <property type="match status" value="1"/>
</dbReference>
<dbReference type="PRINTS" id="PR00344">
    <property type="entry name" value="BCTRLSENSOR"/>
</dbReference>
<dbReference type="PANTHER" id="PTHR43047">
    <property type="entry name" value="TWO-COMPONENT HISTIDINE PROTEIN KINASE"/>
    <property type="match status" value="1"/>
</dbReference>
<keyword evidence="6" id="KW-0902">Two-component regulatory system</keyword>
<dbReference type="NCBIfam" id="TIGR00229">
    <property type="entry name" value="sensory_box"/>
    <property type="match status" value="1"/>
</dbReference>
<dbReference type="CDD" id="cd19410">
    <property type="entry name" value="HK9-like_sensor"/>
    <property type="match status" value="1"/>
</dbReference>
<dbReference type="Gene3D" id="3.30.450.20">
    <property type="entry name" value="PAS domain"/>
    <property type="match status" value="1"/>
</dbReference>
<dbReference type="SMART" id="SM00387">
    <property type="entry name" value="HATPase_c"/>
    <property type="match status" value="1"/>
</dbReference>
<dbReference type="Pfam" id="PF00072">
    <property type="entry name" value="Response_reg"/>
    <property type="match status" value="1"/>
</dbReference>
<keyword evidence="3 8" id="KW-0597">Phosphoprotein</keyword>
<feature type="transmembrane region" description="Helical" evidence="9">
    <location>
        <begin position="12"/>
        <end position="33"/>
    </location>
</feature>
<proteinExistence type="predicted"/>
<feature type="transmembrane region" description="Helical" evidence="9">
    <location>
        <begin position="189"/>
        <end position="208"/>
    </location>
</feature>
<dbReference type="PANTHER" id="PTHR43047:SF72">
    <property type="entry name" value="OSMOSENSING HISTIDINE PROTEIN KINASE SLN1"/>
    <property type="match status" value="1"/>
</dbReference>
<dbReference type="Proteomes" id="UP000515297">
    <property type="component" value="Chromosome"/>
</dbReference>
<protein>
    <recommendedName>
        <fullName evidence="2">histidine kinase</fullName>
        <ecNumber evidence="2">2.7.13.3</ecNumber>
    </recommendedName>
</protein>
<evidence type="ECO:0000256" key="5">
    <source>
        <dbReference type="ARBA" id="ARBA00022777"/>
    </source>
</evidence>
<dbReference type="Gene3D" id="3.40.50.2300">
    <property type="match status" value="1"/>
</dbReference>
<evidence type="ECO:0000259" key="13">
    <source>
        <dbReference type="PROSITE" id="PS50113"/>
    </source>
</evidence>
<dbReference type="InterPro" id="IPR007891">
    <property type="entry name" value="CHASE3"/>
</dbReference>
<dbReference type="CDD" id="cd00082">
    <property type="entry name" value="HisKA"/>
    <property type="match status" value="1"/>
</dbReference>
<dbReference type="PROSITE" id="PS50110">
    <property type="entry name" value="RESPONSE_REGULATORY"/>
    <property type="match status" value="1"/>
</dbReference>
<keyword evidence="7 9" id="KW-0472">Membrane</keyword>
<dbReference type="Gene3D" id="3.30.565.10">
    <property type="entry name" value="Histidine kinase-like ATPase, C-terminal domain"/>
    <property type="match status" value="1"/>
</dbReference>
<evidence type="ECO:0000256" key="3">
    <source>
        <dbReference type="ARBA" id="ARBA00022553"/>
    </source>
</evidence>
<feature type="modified residue" description="4-aspartylphosphate" evidence="8">
    <location>
        <position position="643"/>
    </location>
</feature>
<evidence type="ECO:0000256" key="7">
    <source>
        <dbReference type="ARBA" id="ARBA00023136"/>
    </source>
</evidence>